<protein>
    <submittedName>
        <fullName evidence="1">Uncharacterized protein</fullName>
    </submittedName>
</protein>
<dbReference type="InterPro" id="IPR019292">
    <property type="entry name" value="McrC"/>
</dbReference>
<sequence length="78" mass="8723">MVIDTKYKSLPVTTAGNVSPDGVAQADIYQLVSYALRRGAPHTYLFYPHSLRHPASNATAIQFKYEIKDRLSGKLPSW</sequence>
<dbReference type="Proteomes" id="UP000317646">
    <property type="component" value="Unassembled WGS sequence"/>
</dbReference>
<dbReference type="AlphaFoldDB" id="A0A502GJG1"/>
<dbReference type="Pfam" id="PF10117">
    <property type="entry name" value="McrBC"/>
    <property type="match status" value="1"/>
</dbReference>
<evidence type="ECO:0000313" key="1">
    <source>
        <dbReference type="EMBL" id="TPG60923.1"/>
    </source>
</evidence>
<name>A0A502GJG1_9BACT</name>
<dbReference type="EMBL" id="RCYZ01000011">
    <property type="protein sequence ID" value="TPG60923.1"/>
    <property type="molecule type" value="Genomic_DNA"/>
</dbReference>
<comment type="caution">
    <text evidence="1">The sequence shown here is derived from an EMBL/GenBank/DDBJ whole genome shotgun (WGS) entry which is preliminary data.</text>
</comment>
<accession>A0A502GJG1</accession>
<keyword evidence="2" id="KW-1185">Reference proteome</keyword>
<dbReference type="OrthoDB" id="307209at2"/>
<proteinExistence type="predicted"/>
<evidence type="ECO:0000313" key="2">
    <source>
        <dbReference type="Proteomes" id="UP000317646"/>
    </source>
</evidence>
<reference evidence="1 2" key="1">
    <citation type="journal article" date="2019" name="Environ. Microbiol.">
        <title>Species interactions and distinct microbial communities in high Arctic permafrost affected cryosols are associated with the CH4 and CO2 gas fluxes.</title>
        <authorList>
            <person name="Altshuler I."/>
            <person name="Hamel J."/>
            <person name="Turney S."/>
            <person name="Magnuson E."/>
            <person name="Levesque R."/>
            <person name="Greer C."/>
            <person name="Whyte L.G."/>
        </authorList>
    </citation>
    <scope>NUCLEOTIDE SEQUENCE [LARGE SCALE GENOMIC DNA]</scope>
    <source>
        <strain evidence="1 2">S9.2P</strain>
    </source>
</reference>
<organism evidence="1 2">
    <name type="scientific">Hymenobacter nivis</name>
    <dbReference type="NCBI Taxonomy" id="1850093"/>
    <lineage>
        <taxon>Bacteria</taxon>
        <taxon>Pseudomonadati</taxon>
        <taxon>Bacteroidota</taxon>
        <taxon>Cytophagia</taxon>
        <taxon>Cytophagales</taxon>
        <taxon>Hymenobacteraceae</taxon>
        <taxon>Hymenobacter</taxon>
    </lineage>
</organism>
<gene>
    <name evidence="1" type="ORF">EAH73_20360</name>
</gene>